<name>A0A1Y4MPM5_9FIRM</name>
<protein>
    <recommendedName>
        <fullName evidence="3">Class B sortase</fullName>
    </recommendedName>
</protein>
<gene>
    <name evidence="1" type="ORF">B5F11_04280</name>
</gene>
<dbReference type="SUPFAM" id="SSF63817">
    <property type="entry name" value="Sortase"/>
    <property type="match status" value="1"/>
</dbReference>
<dbReference type="AlphaFoldDB" id="A0A1Y4MPM5"/>
<dbReference type="EMBL" id="NFKP01000003">
    <property type="protein sequence ID" value="OUP70668.1"/>
    <property type="molecule type" value="Genomic_DNA"/>
</dbReference>
<comment type="caution">
    <text evidence="1">The sequence shown here is derived from an EMBL/GenBank/DDBJ whole genome shotgun (WGS) entry which is preliminary data.</text>
</comment>
<proteinExistence type="predicted"/>
<dbReference type="Gene3D" id="2.40.260.10">
    <property type="entry name" value="Sortase"/>
    <property type="match status" value="1"/>
</dbReference>
<dbReference type="InterPro" id="IPR009835">
    <property type="entry name" value="SrtB"/>
</dbReference>
<reference evidence="2" key="1">
    <citation type="submission" date="2017-04" db="EMBL/GenBank/DDBJ databases">
        <title>Function of individual gut microbiota members based on whole genome sequencing of pure cultures obtained from chicken caecum.</title>
        <authorList>
            <person name="Medvecky M."/>
            <person name="Cejkova D."/>
            <person name="Polansky O."/>
            <person name="Karasova D."/>
            <person name="Kubasova T."/>
            <person name="Cizek A."/>
            <person name="Rychlik I."/>
        </authorList>
    </citation>
    <scope>NUCLEOTIDE SEQUENCE [LARGE SCALE GENOMIC DNA]</scope>
    <source>
        <strain evidence="2">An175</strain>
    </source>
</reference>
<dbReference type="CDD" id="cd05826">
    <property type="entry name" value="Sortase_B"/>
    <property type="match status" value="1"/>
</dbReference>
<accession>A0A1Y4MPM5</accession>
<dbReference type="InterPro" id="IPR023365">
    <property type="entry name" value="Sortase_dom-sf"/>
</dbReference>
<sequence>MRAALVSFLVAILVIGTVAVVVGFKIFDTADKQNTEQAIQETIHESEPMFVAEGFTIVSGNTQDDVVKNNLPRFTEELQKAQEQNFEARAWLNIPNTNISGPVLLNVSHKDSSGELDADYYLERSIDNKYAGAGNTNAVIYADVRNKLGSWDELSRNTVIYGHNWTNVESSGALRVADPNDKQFAQLPSFADLDFAKDTTYFTLDLGSEQVVCAVFAAMYVDTYNSDNRDGFYYINTDPTDEEFSYIVSEARARSEHLYKVPVGVNDKIVTLTTCTLKYGSDHNQRFVVMGRVLRPEDDITDFGEPVKNLYPKRPDIN</sequence>
<organism evidence="1 2">
    <name type="scientific">Anaerotruncus colihominis</name>
    <dbReference type="NCBI Taxonomy" id="169435"/>
    <lineage>
        <taxon>Bacteria</taxon>
        <taxon>Bacillati</taxon>
        <taxon>Bacillota</taxon>
        <taxon>Clostridia</taxon>
        <taxon>Eubacteriales</taxon>
        <taxon>Oscillospiraceae</taxon>
        <taxon>Anaerotruncus</taxon>
    </lineage>
</organism>
<evidence type="ECO:0000313" key="1">
    <source>
        <dbReference type="EMBL" id="OUP70668.1"/>
    </source>
</evidence>
<dbReference type="RefSeq" id="WP_140400784.1">
    <property type="nucleotide sequence ID" value="NZ_NFKP01000003.1"/>
</dbReference>
<evidence type="ECO:0008006" key="3">
    <source>
        <dbReference type="Google" id="ProtNLM"/>
    </source>
</evidence>
<dbReference type="Proteomes" id="UP000196386">
    <property type="component" value="Unassembled WGS sequence"/>
</dbReference>
<evidence type="ECO:0000313" key="2">
    <source>
        <dbReference type="Proteomes" id="UP000196386"/>
    </source>
</evidence>